<organism evidence="2 3">
    <name type="scientific">Deinococcus lacus</name>
    <dbReference type="NCBI Taxonomy" id="392561"/>
    <lineage>
        <taxon>Bacteria</taxon>
        <taxon>Thermotogati</taxon>
        <taxon>Deinococcota</taxon>
        <taxon>Deinococci</taxon>
        <taxon>Deinococcales</taxon>
        <taxon>Deinococcaceae</taxon>
        <taxon>Deinococcus</taxon>
    </lineage>
</organism>
<comment type="caution">
    <text evidence="2">The sequence shown here is derived from an EMBL/GenBank/DDBJ whole genome shotgun (WGS) entry which is preliminary data.</text>
</comment>
<gene>
    <name evidence="2" type="ORF">ACFP81_10100</name>
</gene>
<protein>
    <recommendedName>
        <fullName evidence="4">DUF3618 domain-containing protein</fullName>
    </recommendedName>
</protein>
<evidence type="ECO:0000256" key="1">
    <source>
        <dbReference type="SAM" id="MobiDB-lite"/>
    </source>
</evidence>
<evidence type="ECO:0000313" key="2">
    <source>
        <dbReference type="EMBL" id="MFC6592311.1"/>
    </source>
</evidence>
<accession>A0ABW1YDY0</accession>
<feature type="compositionally biased region" description="Low complexity" evidence="1">
    <location>
        <begin position="155"/>
        <end position="168"/>
    </location>
</feature>
<proteinExistence type="predicted"/>
<evidence type="ECO:0000313" key="3">
    <source>
        <dbReference type="Proteomes" id="UP001596297"/>
    </source>
</evidence>
<feature type="region of interest" description="Disordered" evidence="1">
    <location>
        <begin position="147"/>
        <end position="168"/>
    </location>
</feature>
<keyword evidence="3" id="KW-1185">Reference proteome</keyword>
<dbReference type="EMBL" id="JBHSWD010000001">
    <property type="protein sequence ID" value="MFC6592311.1"/>
    <property type="molecule type" value="Genomic_DNA"/>
</dbReference>
<feature type="region of interest" description="Disordered" evidence="1">
    <location>
        <begin position="193"/>
        <end position="241"/>
    </location>
</feature>
<dbReference type="Proteomes" id="UP001596297">
    <property type="component" value="Unassembled WGS sequence"/>
</dbReference>
<dbReference type="RefSeq" id="WP_380083330.1">
    <property type="nucleotide sequence ID" value="NZ_JBHSWD010000001.1"/>
</dbReference>
<name>A0ABW1YDY0_9DEIO</name>
<sequence>MTKEIKAEPVVLQAPVGGNYEKVRLPLSERELARERLRAKVDVLTEVASLKGQMQMEPLKMLGGASAVGAVLGLVIGSQFKRSKKIYVDAGSPLKYQKALVKAQQKEKGADLGGALVATVVTLGARALSNKLVVAKLEEMAQGLLERAGEERRTPAAPAPARAASNPAASRFLKGASEVTAGPATVRIEKAPAAVTGASGTRDENIHNTDIPGTPRVPPVQVEAKAKGSPIDPDELHNPNL</sequence>
<reference evidence="3" key="1">
    <citation type="journal article" date="2019" name="Int. J. Syst. Evol. Microbiol.">
        <title>The Global Catalogue of Microorganisms (GCM) 10K type strain sequencing project: providing services to taxonomists for standard genome sequencing and annotation.</title>
        <authorList>
            <consortium name="The Broad Institute Genomics Platform"/>
            <consortium name="The Broad Institute Genome Sequencing Center for Infectious Disease"/>
            <person name="Wu L."/>
            <person name="Ma J."/>
        </authorList>
    </citation>
    <scope>NUCLEOTIDE SEQUENCE [LARGE SCALE GENOMIC DNA]</scope>
    <source>
        <strain evidence="3">CGMCC 1.15772</strain>
    </source>
</reference>
<evidence type="ECO:0008006" key="4">
    <source>
        <dbReference type="Google" id="ProtNLM"/>
    </source>
</evidence>